<reference evidence="2" key="1">
    <citation type="submission" date="2023-03" db="EMBL/GenBank/DDBJ databases">
        <title>Massive genome expansion in bonnet fungi (Mycena s.s.) driven by repeated elements and novel gene families across ecological guilds.</title>
        <authorList>
            <consortium name="Lawrence Berkeley National Laboratory"/>
            <person name="Harder C.B."/>
            <person name="Miyauchi S."/>
            <person name="Viragh M."/>
            <person name="Kuo A."/>
            <person name="Thoen E."/>
            <person name="Andreopoulos B."/>
            <person name="Lu D."/>
            <person name="Skrede I."/>
            <person name="Drula E."/>
            <person name="Henrissat B."/>
            <person name="Morin E."/>
            <person name="Kohler A."/>
            <person name="Barry K."/>
            <person name="LaButti K."/>
            <person name="Morin E."/>
            <person name="Salamov A."/>
            <person name="Lipzen A."/>
            <person name="Mereny Z."/>
            <person name="Hegedus B."/>
            <person name="Baldrian P."/>
            <person name="Stursova M."/>
            <person name="Weitz H."/>
            <person name="Taylor A."/>
            <person name="Grigoriev I.V."/>
            <person name="Nagy L.G."/>
            <person name="Martin F."/>
            <person name="Kauserud H."/>
        </authorList>
    </citation>
    <scope>NUCLEOTIDE SEQUENCE</scope>
    <source>
        <strain evidence="2">CBHHK067</strain>
    </source>
</reference>
<sequence length="134" mass="14929">MPHKVIRPGVSYATKSGKLPCTGGWRILGLQPQAGAVELEDDPRGRLLVVAPQVRYAGPSSEARREDTADRVQEQTEEGQKKADDGQKEVYERNAETTSRSRFSDMHPKSRRSIEQTRNITRAASRSTFSQSNS</sequence>
<comment type="caution">
    <text evidence="2">The sequence shown here is derived from an EMBL/GenBank/DDBJ whole genome shotgun (WGS) entry which is preliminary data.</text>
</comment>
<gene>
    <name evidence="2" type="ORF">B0H17DRAFT_5449</name>
</gene>
<organism evidence="2 3">
    <name type="scientific">Mycena rosella</name>
    <name type="common">Pink bonnet</name>
    <name type="synonym">Agaricus rosellus</name>
    <dbReference type="NCBI Taxonomy" id="1033263"/>
    <lineage>
        <taxon>Eukaryota</taxon>
        <taxon>Fungi</taxon>
        <taxon>Dikarya</taxon>
        <taxon>Basidiomycota</taxon>
        <taxon>Agaricomycotina</taxon>
        <taxon>Agaricomycetes</taxon>
        <taxon>Agaricomycetidae</taxon>
        <taxon>Agaricales</taxon>
        <taxon>Marasmiineae</taxon>
        <taxon>Mycenaceae</taxon>
        <taxon>Mycena</taxon>
    </lineage>
</organism>
<feature type="compositionally biased region" description="Basic and acidic residues" evidence="1">
    <location>
        <begin position="102"/>
        <end position="115"/>
    </location>
</feature>
<evidence type="ECO:0000313" key="2">
    <source>
        <dbReference type="EMBL" id="KAJ7710836.1"/>
    </source>
</evidence>
<name>A0AAD7H3B7_MYCRO</name>
<evidence type="ECO:0000313" key="3">
    <source>
        <dbReference type="Proteomes" id="UP001221757"/>
    </source>
</evidence>
<dbReference type="EMBL" id="JARKIE010000001">
    <property type="protein sequence ID" value="KAJ7710836.1"/>
    <property type="molecule type" value="Genomic_DNA"/>
</dbReference>
<protein>
    <submittedName>
        <fullName evidence="2">Uncharacterized protein</fullName>
    </submittedName>
</protein>
<proteinExistence type="predicted"/>
<feature type="compositionally biased region" description="Basic and acidic residues" evidence="1">
    <location>
        <begin position="62"/>
        <end position="95"/>
    </location>
</feature>
<dbReference type="Proteomes" id="UP001221757">
    <property type="component" value="Unassembled WGS sequence"/>
</dbReference>
<accession>A0AAD7H3B7</accession>
<evidence type="ECO:0000256" key="1">
    <source>
        <dbReference type="SAM" id="MobiDB-lite"/>
    </source>
</evidence>
<feature type="compositionally biased region" description="Polar residues" evidence="1">
    <location>
        <begin position="116"/>
        <end position="134"/>
    </location>
</feature>
<feature type="region of interest" description="Disordered" evidence="1">
    <location>
        <begin position="53"/>
        <end position="134"/>
    </location>
</feature>
<dbReference type="AlphaFoldDB" id="A0AAD7H3B7"/>
<keyword evidence="3" id="KW-1185">Reference proteome</keyword>